<feature type="domain" description="Helix-turn-helix" evidence="1">
    <location>
        <begin position="45"/>
        <end position="92"/>
    </location>
</feature>
<gene>
    <name evidence="2" type="ORF">QP939_13580</name>
</gene>
<dbReference type="Pfam" id="PF12728">
    <property type="entry name" value="HTH_17"/>
    <property type="match status" value="1"/>
</dbReference>
<dbReference type="Proteomes" id="UP001227101">
    <property type="component" value="Chromosome"/>
</dbReference>
<organism evidence="2 3">
    <name type="scientific">Amycolatopsis nalaikhensis</name>
    <dbReference type="NCBI Taxonomy" id="715472"/>
    <lineage>
        <taxon>Bacteria</taxon>
        <taxon>Bacillati</taxon>
        <taxon>Actinomycetota</taxon>
        <taxon>Actinomycetes</taxon>
        <taxon>Pseudonocardiales</taxon>
        <taxon>Pseudonocardiaceae</taxon>
        <taxon>Amycolatopsis</taxon>
    </lineage>
</organism>
<evidence type="ECO:0000313" key="2">
    <source>
        <dbReference type="EMBL" id="WIV59563.1"/>
    </source>
</evidence>
<sequence>MNGHLIRLPRYATTDASADQLHVERHGDAPFVGDAPVIDPHKATYTVLEVAYLLNLSRGVTYQYVKDGTIPAFRVGRRWVISRKRFAAWLDEMVEVGA</sequence>
<dbReference type="InterPro" id="IPR010093">
    <property type="entry name" value="SinI_DNA-bd"/>
</dbReference>
<evidence type="ECO:0000259" key="1">
    <source>
        <dbReference type="Pfam" id="PF12728"/>
    </source>
</evidence>
<proteinExistence type="predicted"/>
<dbReference type="InterPro" id="IPR041657">
    <property type="entry name" value="HTH_17"/>
</dbReference>
<evidence type="ECO:0000313" key="3">
    <source>
        <dbReference type="Proteomes" id="UP001227101"/>
    </source>
</evidence>
<dbReference type="RefSeq" id="WP_285457109.1">
    <property type="nucleotide sequence ID" value="NZ_CP127173.1"/>
</dbReference>
<reference evidence="2 3" key="1">
    <citation type="submission" date="2023-06" db="EMBL/GenBank/DDBJ databases">
        <authorList>
            <person name="Oyuntsetseg B."/>
            <person name="Kim S.B."/>
        </authorList>
    </citation>
    <scope>NUCLEOTIDE SEQUENCE [LARGE SCALE GENOMIC DNA]</scope>
    <source>
        <strain evidence="2 3">2-2</strain>
    </source>
</reference>
<protein>
    <submittedName>
        <fullName evidence="2">Helix-turn-helix domain-containing protein</fullName>
    </submittedName>
</protein>
<dbReference type="NCBIfam" id="TIGR01764">
    <property type="entry name" value="excise"/>
    <property type="match status" value="1"/>
</dbReference>
<accession>A0ABY8XVE2</accession>
<name>A0ABY8XVE2_9PSEU</name>
<dbReference type="EMBL" id="CP127173">
    <property type="protein sequence ID" value="WIV59563.1"/>
    <property type="molecule type" value="Genomic_DNA"/>
</dbReference>
<keyword evidence="3" id="KW-1185">Reference proteome</keyword>